<dbReference type="PROSITE" id="PS50002">
    <property type="entry name" value="SH3"/>
    <property type="match status" value="1"/>
</dbReference>
<dbReference type="Gene3D" id="3.30.505.10">
    <property type="entry name" value="SH2 domain"/>
    <property type="match status" value="1"/>
</dbReference>
<dbReference type="InterPro" id="IPR036028">
    <property type="entry name" value="SH3-like_dom_sf"/>
</dbReference>
<dbReference type="Ensembl" id="ENSSMRT00000013145.1">
    <property type="protein sequence ID" value="ENSSMRP00000011291.1"/>
    <property type="gene ID" value="ENSSMRG00000008877.1"/>
</dbReference>
<dbReference type="InterPro" id="IPR043539">
    <property type="entry name" value="Grb2-like"/>
</dbReference>
<dbReference type="GeneTree" id="ENSGT00940000156254"/>
<feature type="domain" description="SH2" evidence="6">
    <location>
        <begin position="31"/>
        <end position="129"/>
    </location>
</feature>
<keyword evidence="9" id="KW-1185">Reference proteome</keyword>
<evidence type="ECO:0000256" key="4">
    <source>
        <dbReference type="PROSITE-ProRule" id="PRU00191"/>
    </source>
</evidence>
<evidence type="ECO:0000313" key="9">
    <source>
        <dbReference type="Proteomes" id="UP000694421"/>
    </source>
</evidence>
<name>A0A8D0BPB2_SALMN</name>
<dbReference type="Gene3D" id="2.30.30.40">
    <property type="entry name" value="SH3 Domains"/>
    <property type="match status" value="2"/>
</dbReference>
<dbReference type="Proteomes" id="UP000694421">
    <property type="component" value="Unplaced"/>
</dbReference>
<evidence type="ECO:0000256" key="1">
    <source>
        <dbReference type="ARBA" id="ARBA00022443"/>
    </source>
</evidence>
<proteinExistence type="predicted"/>
<dbReference type="PROSITE" id="PS50001">
    <property type="entry name" value="SH2"/>
    <property type="match status" value="1"/>
</dbReference>
<evidence type="ECO:0000256" key="5">
    <source>
        <dbReference type="PROSITE-ProRule" id="PRU00192"/>
    </source>
</evidence>
<evidence type="ECO:0000256" key="2">
    <source>
        <dbReference type="ARBA" id="ARBA00022737"/>
    </source>
</evidence>
<keyword evidence="3 4" id="KW-0727">SH2 domain</keyword>
<dbReference type="Pfam" id="PF00017">
    <property type="entry name" value="SH2"/>
    <property type="match status" value="1"/>
</dbReference>
<evidence type="ECO:0000313" key="8">
    <source>
        <dbReference type="Ensembl" id="ENSSMRP00000011290.1"/>
    </source>
</evidence>
<dbReference type="InterPro" id="IPR000980">
    <property type="entry name" value="SH2"/>
</dbReference>
<evidence type="ECO:0000256" key="3">
    <source>
        <dbReference type="ARBA" id="ARBA00022999"/>
    </source>
</evidence>
<dbReference type="InterPro" id="IPR036860">
    <property type="entry name" value="SH2_dom_sf"/>
</dbReference>
<dbReference type="PRINTS" id="PR00401">
    <property type="entry name" value="SH2DOMAIN"/>
</dbReference>
<dbReference type="Ensembl" id="ENSSMRT00000013144.1">
    <property type="protein sequence ID" value="ENSSMRP00000011290.1"/>
    <property type="gene ID" value="ENSSMRG00000008877.1"/>
</dbReference>
<dbReference type="SMART" id="SM00326">
    <property type="entry name" value="SH3"/>
    <property type="match status" value="1"/>
</dbReference>
<dbReference type="FunFam" id="3.30.505.10:FF:000022">
    <property type="entry name" value="Growth factor receptor-bound protein 2"/>
    <property type="match status" value="1"/>
</dbReference>
<dbReference type="OMA" id="NKGDMLK"/>
<dbReference type="SUPFAM" id="SSF50044">
    <property type="entry name" value="SH3-domain"/>
    <property type="match status" value="1"/>
</dbReference>
<protein>
    <recommendedName>
        <fullName evidence="10">GRB2-related adapter protein</fullName>
    </recommendedName>
</protein>
<dbReference type="PANTHER" id="PTHR46037">
    <property type="entry name" value="PROTEIN ENHANCER OF SEVENLESS 2B"/>
    <property type="match status" value="1"/>
</dbReference>
<reference evidence="8" key="1">
    <citation type="submission" date="2025-05" db="UniProtKB">
        <authorList>
            <consortium name="Ensembl"/>
        </authorList>
    </citation>
    <scope>IDENTIFICATION</scope>
</reference>
<keyword evidence="2" id="KW-0677">Repeat</keyword>
<evidence type="ECO:0008006" key="10">
    <source>
        <dbReference type="Google" id="ProtNLM"/>
    </source>
</evidence>
<accession>A0A8D0BPB2</accession>
<dbReference type="InterPro" id="IPR001452">
    <property type="entry name" value="SH3_domain"/>
</dbReference>
<keyword evidence="1 5" id="KW-0728">SH3 domain</keyword>
<evidence type="ECO:0000259" key="7">
    <source>
        <dbReference type="PROSITE" id="PS50002"/>
    </source>
</evidence>
<organism evidence="8 9">
    <name type="scientific">Salvator merianae</name>
    <name type="common">Argentine black and white tegu</name>
    <name type="synonym">Tupinambis merianae</name>
    <dbReference type="NCBI Taxonomy" id="96440"/>
    <lineage>
        <taxon>Eukaryota</taxon>
        <taxon>Metazoa</taxon>
        <taxon>Chordata</taxon>
        <taxon>Craniata</taxon>
        <taxon>Vertebrata</taxon>
        <taxon>Euteleostomi</taxon>
        <taxon>Lepidosauria</taxon>
        <taxon>Squamata</taxon>
        <taxon>Bifurcata</taxon>
        <taxon>Unidentata</taxon>
        <taxon>Episquamata</taxon>
        <taxon>Laterata</taxon>
        <taxon>Teiioidea</taxon>
        <taxon>Teiidae</taxon>
        <taxon>Salvator</taxon>
    </lineage>
</organism>
<sequence length="188" mass="22208">MEEDQNWHKAELHGMEGFIPKNYIKMKAHPWYSGKVSRQRAEKILLKRQFRGAFLIRDSESSPGEFSISVNYGNQVMHFKVIREKKGKYYLWEEKFNSLNELVDYYKTTTIARKEQVFLRDLGEIQEPRKPKFVQAQFSFSAETPSQLSFCRGDILEIVDCSDAHWWRGTIGTKTGLFPRNYVFPLRI</sequence>
<dbReference type="PRINTS" id="PR00452">
    <property type="entry name" value="SH3DOMAIN"/>
</dbReference>
<dbReference type="SMART" id="SM00252">
    <property type="entry name" value="SH2"/>
    <property type="match status" value="1"/>
</dbReference>
<dbReference type="CDD" id="cd09941">
    <property type="entry name" value="SH2_Grb2_like"/>
    <property type="match status" value="1"/>
</dbReference>
<dbReference type="SUPFAM" id="SSF55550">
    <property type="entry name" value="SH2 domain"/>
    <property type="match status" value="1"/>
</dbReference>
<dbReference type="AlphaFoldDB" id="A0A8D0BPB2"/>
<feature type="domain" description="SH3" evidence="7">
    <location>
        <begin position="129"/>
        <end position="188"/>
    </location>
</feature>
<dbReference type="Pfam" id="PF00018">
    <property type="entry name" value="SH3_1"/>
    <property type="match status" value="1"/>
</dbReference>
<dbReference type="PRINTS" id="PR00499">
    <property type="entry name" value="P67PHOX"/>
</dbReference>
<evidence type="ECO:0000259" key="6">
    <source>
        <dbReference type="PROSITE" id="PS50001"/>
    </source>
</evidence>